<sequence length="212" mass="24557">MTEPRVDLKVVEEGQIKLIFQSGGEKKEFVLSPEDAIRMAASFRAGSDYIHEGKDGLIVEVVYPSRTSIAVWVRDNEQKRALIQRAELEEIVRKADAVAHEEVLCSTLGMFVRGELYLSCACNFFEKRLHCGDIQRRDFDRAIELCTTETVAMWRQGASILLQIEDPETREFDWSKAKQRIATYERNGVFWLLNYCPYTEHRTKGIPNDLYW</sequence>
<dbReference type="Proteomes" id="UP001216899">
    <property type="component" value="Chromosome"/>
</dbReference>
<reference evidence="1 2" key="1">
    <citation type="submission" date="2023-02" db="EMBL/GenBank/DDBJ databases">
        <title>Whole genome sequenc of Paracoccus marcusii MBLB0836.</title>
        <authorList>
            <person name="Seo M.-J."/>
            <person name="Cho E.-S."/>
            <person name="Hwang C.Y."/>
        </authorList>
    </citation>
    <scope>NUCLEOTIDE SEQUENCE [LARGE SCALE GENOMIC DNA]</scope>
    <source>
        <strain evidence="1 2">MBLB0836</strain>
    </source>
</reference>
<organism evidence="1 2">
    <name type="scientific">Paracoccus marcusii</name>
    <dbReference type="NCBI Taxonomy" id="59779"/>
    <lineage>
        <taxon>Bacteria</taxon>
        <taxon>Pseudomonadati</taxon>
        <taxon>Pseudomonadota</taxon>
        <taxon>Alphaproteobacteria</taxon>
        <taxon>Rhodobacterales</taxon>
        <taxon>Paracoccaceae</taxon>
        <taxon>Paracoccus</taxon>
    </lineage>
</organism>
<accession>A0ABY7UU32</accession>
<dbReference type="RefSeq" id="WP_273743968.1">
    <property type="nucleotide sequence ID" value="NZ_CP117466.1"/>
</dbReference>
<dbReference type="EMBL" id="CP117466">
    <property type="protein sequence ID" value="WDA13443.1"/>
    <property type="molecule type" value="Genomic_DNA"/>
</dbReference>
<gene>
    <name evidence="1" type="ORF">PRL19_04105</name>
</gene>
<evidence type="ECO:0000313" key="1">
    <source>
        <dbReference type="EMBL" id="WDA13443.1"/>
    </source>
</evidence>
<evidence type="ECO:0000313" key="2">
    <source>
        <dbReference type="Proteomes" id="UP001216899"/>
    </source>
</evidence>
<protein>
    <submittedName>
        <fullName evidence="1">Uncharacterized protein</fullName>
    </submittedName>
</protein>
<proteinExistence type="predicted"/>
<name>A0ABY7UU32_9RHOB</name>
<keyword evidence="2" id="KW-1185">Reference proteome</keyword>